<reference evidence="7" key="1">
    <citation type="submission" date="2025-08" db="UniProtKB">
        <authorList>
            <consortium name="RefSeq"/>
        </authorList>
    </citation>
    <scope>IDENTIFICATION</scope>
    <source>
        <tissue evidence="7">Thorax and Abdomen</tissue>
    </source>
</reference>
<dbReference type="InterPro" id="IPR002213">
    <property type="entry name" value="UDP_glucos_trans"/>
</dbReference>
<feature type="transmembrane region" description="Helical" evidence="4">
    <location>
        <begin position="1102"/>
        <end position="1122"/>
    </location>
</feature>
<dbReference type="GeneID" id="107222352"/>
<keyword evidence="2" id="KW-0328">Glycosyltransferase</keyword>
<keyword evidence="5" id="KW-0732">Signal</keyword>
<keyword evidence="4" id="KW-0472">Membrane</keyword>
<feature type="signal peptide" evidence="5">
    <location>
        <begin position="1"/>
        <end position="23"/>
    </location>
</feature>
<name>A0ABM3GM05_NEOLC</name>
<sequence length="1144" mass="131291">MTSQCNVFVVFAILVSCYHCGDGARILGLFPTASISHQIVFRKLTLELNKRGHELVVLTTDPVRDPTLKNYTEIDISFLYEKVTLIGNIVDYRGKFDWFDMVLANEPKMRPQIAQVFGHPELKKLYEPNSGEKFDLILMEIFITPIYLALGERFKAPVIGIASTTLQIHLEYGIGNPILSSHPSNWGITETAGASWMLWERLKNFVKCWKHIHYMRTVVLSNQQEMAEKFLGTGVSNLADLEKNISLIFVNQQRPISFAKPSVPNVIEIGGMHVPDTIKPLPTDLQKTLDEASQGFIYMSLGSNVKSNMLSEKTRDAFITAFSKLPYKVIWKFEDDQLKGKPDNVIILKWAPQQAILAHHNIKLFIYQGGLQSTEEAISHGVPLVGIPIMGDQDTNVKKMVSLGVAKSIEITDTNADDILLAIRSVALDDSYKQRMLSLRFLIKDRPYDTLENAIWWTEHVIRHRGAPHLLSTTANDPWYQRQDMDIIAFLSATSVTILISVLLITYKCIIYNIKAFRYRPVNKKEKRNYDFFTNRRRQNNQNIGIYSRAECYQSRGISALRNESTIIRPVRDNVCSFSNFYSGSFNHQSLQQMMEKSTVTREERDSVCEFISAKMSCRVIFIVFMLLASDWHFGEAARILAVFPTASISHQIVFRKLTLELNKRGHELVVVTPDPVNDPTLKNYTEIDVSFQYNDKDSLPNIIGMRGKVDWFGWLKVQVPMITRQVTKIFEQPDLKKLYHPNSGEKFDLILMQMFFTPAFMSFAARFKAPMIGIHSASLQTSMQYAIGNPILHSDPSNWQLDMKFPESSWIPWRRLDNFIQSWRFIHYHRTVYLPKQQKIAEKYLGIDIPDLHDLEKNISLIFVNQQGPISFAKPNVPKVIDIGGFHVTNKIKPLPKDLKKVLDEATQGFVYMSLGSNVHSKMLPEKARKDIVIAFSKLPYKVIWKFEDDTLTNIPENVIILKWTPQQAVLAHPNIKVFIYQGGLQSTEEAVSNGVPLIGLPVMSDQDMNVRKMESVGVAKKLEITNINEKDFFEAVRTVAGDDRYKQRMLNLRSLLKDKPYDMLENAVWWTEHVIRHRGAPYLHSTTADQPWYQRQDMDIVAFLSAMFVILSILSLFILYKYVIYSLRIDSDPTVEKSKKRN</sequence>
<keyword evidence="3" id="KW-0808">Transferase</keyword>
<keyword evidence="6" id="KW-1185">Reference proteome</keyword>
<comment type="similarity">
    <text evidence="1">Belongs to the UDP-glycosyltransferase family.</text>
</comment>
<dbReference type="InterPro" id="IPR050271">
    <property type="entry name" value="UDP-glycosyltransferase"/>
</dbReference>
<dbReference type="RefSeq" id="XP_046601305.1">
    <property type="nucleotide sequence ID" value="XM_046745349.1"/>
</dbReference>
<proteinExistence type="inferred from homology"/>
<organism evidence="6 7">
    <name type="scientific">Neodiprion lecontei</name>
    <name type="common">Redheaded pine sawfly</name>
    <dbReference type="NCBI Taxonomy" id="441921"/>
    <lineage>
        <taxon>Eukaryota</taxon>
        <taxon>Metazoa</taxon>
        <taxon>Ecdysozoa</taxon>
        <taxon>Arthropoda</taxon>
        <taxon>Hexapoda</taxon>
        <taxon>Insecta</taxon>
        <taxon>Pterygota</taxon>
        <taxon>Neoptera</taxon>
        <taxon>Endopterygota</taxon>
        <taxon>Hymenoptera</taxon>
        <taxon>Tenthredinoidea</taxon>
        <taxon>Diprionidae</taxon>
        <taxon>Diprioninae</taxon>
        <taxon>Neodiprion</taxon>
    </lineage>
</organism>
<keyword evidence="4" id="KW-0812">Transmembrane</keyword>
<protein>
    <submittedName>
        <fullName evidence="7">Uncharacterized protein LOC107222352</fullName>
    </submittedName>
</protein>
<dbReference type="SUPFAM" id="SSF53756">
    <property type="entry name" value="UDP-Glycosyltransferase/glycogen phosphorylase"/>
    <property type="match status" value="2"/>
</dbReference>
<dbReference type="PANTHER" id="PTHR48043:SF159">
    <property type="entry name" value="EG:EG0003.4 PROTEIN-RELATED"/>
    <property type="match status" value="1"/>
</dbReference>
<evidence type="ECO:0000256" key="2">
    <source>
        <dbReference type="ARBA" id="ARBA00022676"/>
    </source>
</evidence>
<dbReference type="Pfam" id="PF00201">
    <property type="entry name" value="UDPGT"/>
    <property type="match status" value="2"/>
</dbReference>
<evidence type="ECO:0000256" key="4">
    <source>
        <dbReference type="SAM" id="Phobius"/>
    </source>
</evidence>
<evidence type="ECO:0000256" key="3">
    <source>
        <dbReference type="ARBA" id="ARBA00022679"/>
    </source>
</evidence>
<evidence type="ECO:0000256" key="5">
    <source>
        <dbReference type="SAM" id="SignalP"/>
    </source>
</evidence>
<evidence type="ECO:0000256" key="1">
    <source>
        <dbReference type="ARBA" id="ARBA00009995"/>
    </source>
</evidence>
<dbReference type="Proteomes" id="UP000829291">
    <property type="component" value="Chromosome 7"/>
</dbReference>
<evidence type="ECO:0000313" key="7">
    <source>
        <dbReference type="RefSeq" id="XP_046601305.1"/>
    </source>
</evidence>
<accession>A0ABM3GM05</accession>
<gene>
    <name evidence="7" type="primary">LOC107222352</name>
</gene>
<evidence type="ECO:0000313" key="6">
    <source>
        <dbReference type="Proteomes" id="UP000829291"/>
    </source>
</evidence>
<feature type="chain" id="PRO_5046099346" evidence="5">
    <location>
        <begin position="24"/>
        <end position="1144"/>
    </location>
</feature>
<dbReference type="Gene3D" id="3.40.50.2000">
    <property type="entry name" value="Glycogen Phosphorylase B"/>
    <property type="match status" value="2"/>
</dbReference>
<keyword evidence="4" id="KW-1133">Transmembrane helix</keyword>
<dbReference type="CDD" id="cd03784">
    <property type="entry name" value="GT1_Gtf-like"/>
    <property type="match status" value="2"/>
</dbReference>
<dbReference type="PANTHER" id="PTHR48043">
    <property type="entry name" value="EG:EG0003.4 PROTEIN-RELATED"/>
    <property type="match status" value="1"/>
</dbReference>